<accession>A0A060T763</accession>
<organism evidence="2">
    <name type="scientific">Blastobotrys adeninivorans</name>
    <name type="common">Yeast</name>
    <name type="synonym">Arxula adeninivorans</name>
    <dbReference type="NCBI Taxonomy" id="409370"/>
    <lineage>
        <taxon>Eukaryota</taxon>
        <taxon>Fungi</taxon>
        <taxon>Dikarya</taxon>
        <taxon>Ascomycota</taxon>
        <taxon>Saccharomycotina</taxon>
        <taxon>Dipodascomycetes</taxon>
        <taxon>Dipodascales</taxon>
        <taxon>Trichomonascaceae</taxon>
        <taxon>Blastobotrys</taxon>
    </lineage>
</organism>
<feature type="compositionally biased region" description="Low complexity" evidence="1">
    <location>
        <begin position="53"/>
        <end position="76"/>
    </location>
</feature>
<feature type="region of interest" description="Disordered" evidence="1">
    <location>
        <begin position="1"/>
        <end position="79"/>
    </location>
</feature>
<feature type="region of interest" description="Disordered" evidence="1">
    <location>
        <begin position="160"/>
        <end position="196"/>
    </location>
</feature>
<evidence type="ECO:0000313" key="2">
    <source>
        <dbReference type="EMBL" id="CDP36783.1"/>
    </source>
</evidence>
<reference evidence="2" key="2">
    <citation type="submission" date="2014-06" db="EMBL/GenBank/DDBJ databases">
        <title>The complete genome of Blastobotrys (Arxula) adeninivorans LS3 - a yeast of biotechnological interest.</title>
        <authorList>
            <person name="Kunze G."/>
            <person name="Gaillardin C."/>
            <person name="Czernicka M."/>
            <person name="Durrens P."/>
            <person name="Martin T."/>
            <person name="Boer E."/>
            <person name="Gabaldon T."/>
            <person name="Cruz J."/>
            <person name="Talla E."/>
            <person name="Marck C."/>
            <person name="Goffeau A."/>
            <person name="Barbe V."/>
            <person name="Baret P."/>
            <person name="Baronian K."/>
            <person name="Beier S."/>
            <person name="Bleykasten C."/>
            <person name="Bode R."/>
            <person name="Casaregola S."/>
            <person name="Despons L."/>
            <person name="Fairhead C."/>
            <person name="Giersberg M."/>
            <person name="Gierski P."/>
            <person name="Hahnel U."/>
            <person name="Hartmann A."/>
            <person name="Jankowska D."/>
            <person name="Jubin C."/>
            <person name="Jung P."/>
            <person name="Lafontaine I."/>
            <person name="Leh-Louis V."/>
            <person name="Lemaire M."/>
            <person name="Marcet-Houben M."/>
            <person name="Mascher M."/>
            <person name="Morel G."/>
            <person name="Richard G.-F."/>
            <person name="Riechen J."/>
            <person name="Sacerdot C."/>
            <person name="Sarkar A."/>
            <person name="Savel G."/>
            <person name="Schacherer J."/>
            <person name="Sherman D."/>
            <person name="Straub M.-L."/>
            <person name="Stein N."/>
            <person name="Thierry A."/>
            <person name="Trautwein-Schult A."/>
            <person name="Westhof E."/>
            <person name="Worch S."/>
            <person name="Dujon B."/>
            <person name="Souciet J.-L."/>
            <person name="Wincker P."/>
            <person name="Scholz U."/>
            <person name="Neuveglise N."/>
        </authorList>
    </citation>
    <scope>NUCLEOTIDE SEQUENCE</scope>
    <source>
        <strain evidence="2">LS3</strain>
    </source>
</reference>
<evidence type="ECO:0000256" key="1">
    <source>
        <dbReference type="SAM" id="MobiDB-lite"/>
    </source>
</evidence>
<gene>
    <name evidence="2" type="ORF">GNLVRS02_ARAD1B20856g</name>
</gene>
<feature type="region of interest" description="Disordered" evidence="1">
    <location>
        <begin position="91"/>
        <end position="147"/>
    </location>
</feature>
<dbReference type="AlphaFoldDB" id="A0A060T763"/>
<proteinExistence type="predicted"/>
<feature type="compositionally biased region" description="Basic residues" evidence="1">
    <location>
        <begin position="180"/>
        <end position="190"/>
    </location>
</feature>
<feature type="compositionally biased region" description="Basic residues" evidence="1">
    <location>
        <begin position="1"/>
        <end position="13"/>
    </location>
</feature>
<dbReference type="EMBL" id="HG937692">
    <property type="protein sequence ID" value="CDP36783.1"/>
    <property type="molecule type" value="Genomic_DNA"/>
</dbReference>
<reference evidence="2" key="1">
    <citation type="submission" date="2014-02" db="EMBL/GenBank/DDBJ databases">
        <authorList>
            <person name="Genoscope - CEA"/>
        </authorList>
    </citation>
    <scope>NUCLEOTIDE SEQUENCE</scope>
    <source>
        <strain evidence="2">LS3</strain>
    </source>
</reference>
<name>A0A060T763_BLAAD</name>
<sequence length="288" mass="31309">MKTNRRTPRRGRKPLAFLPSSPPGLNNMSMPPPVSPPPPGAGQDENSIPPWINRNNSGDNNNDNNNHNYHDSTNNGYDVFSSPVPSLSFGPSSPIGGASMHSPCPDGRALMSSPLKRPAALDEPFEPRMPMSSPGKRPSKRARVPRPRVSLVVENGRATVSSLIQDDESDGELIPDPPKRQKTHHSRTHSSSHSSYNTTGVYMPNCYRQKDDTVCDASVALRQTMARLQVYGGTMPAPATLFMPPLDSGLPTTPKLGLADLEFAQDTPSRVVAHTPSFATFEDNFLAY</sequence>
<feature type="compositionally biased region" description="Basic residues" evidence="1">
    <location>
        <begin position="137"/>
        <end position="146"/>
    </location>
</feature>
<protein>
    <submittedName>
        <fullName evidence="2">ARAD1B20856p</fullName>
    </submittedName>
</protein>
<feature type="compositionally biased region" description="Pro residues" evidence="1">
    <location>
        <begin position="30"/>
        <end position="40"/>
    </location>
</feature>